<feature type="compositionally biased region" description="Polar residues" evidence="5">
    <location>
        <begin position="876"/>
        <end position="885"/>
    </location>
</feature>
<dbReference type="SMART" id="SM00575">
    <property type="entry name" value="ZnF_PMZ"/>
    <property type="match status" value="1"/>
</dbReference>
<feature type="compositionally biased region" description="Acidic residues" evidence="5">
    <location>
        <begin position="273"/>
        <end position="289"/>
    </location>
</feature>
<keyword evidence="2 4" id="KW-0863">Zinc-finger</keyword>
<comment type="caution">
    <text evidence="7">The sequence shown here is derived from an EMBL/GenBank/DDBJ whole genome shotgun (WGS) entry which is preliminary data.</text>
</comment>
<feature type="region of interest" description="Disordered" evidence="5">
    <location>
        <begin position="731"/>
        <end position="839"/>
    </location>
</feature>
<dbReference type="InterPro" id="IPR058594">
    <property type="entry name" value="PB1-like_dom_pln"/>
</dbReference>
<reference evidence="7" key="1">
    <citation type="submission" date="2019-10" db="EMBL/GenBank/DDBJ databases">
        <authorList>
            <person name="Zhang R."/>
            <person name="Pan Y."/>
            <person name="Wang J."/>
            <person name="Ma R."/>
            <person name="Yu S."/>
        </authorList>
    </citation>
    <scope>NUCLEOTIDE SEQUENCE</scope>
    <source>
        <strain evidence="7">LA-IB0</strain>
        <tissue evidence="7">Leaf</tissue>
    </source>
</reference>
<evidence type="ECO:0000313" key="8">
    <source>
        <dbReference type="Proteomes" id="UP000826271"/>
    </source>
</evidence>
<feature type="domain" description="SWIM-type" evidence="6">
    <location>
        <begin position="508"/>
        <end position="546"/>
    </location>
</feature>
<dbReference type="PANTHER" id="PTHR31973">
    <property type="entry name" value="POLYPROTEIN, PUTATIVE-RELATED"/>
    <property type="match status" value="1"/>
</dbReference>
<feature type="compositionally biased region" description="Gly residues" evidence="5">
    <location>
        <begin position="251"/>
        <end position="264"/>
    </location>
</feature>
<dbReference type="EMBL" id="WHWC01000003">
    <property type="protein sequence ID" value="KAG8387143.1"/>
    <property type="molecule type" value="Genomic_DNA"/>
</dbReference>
<dbReference type="PROSITE" id="PS50966">
    <property type="entry name" value="ZF_SWIM"/>
    <property type="match status" value="1"/>
</dbReference>
<feature type="compositionally biased region" description="Low complexity" evidence="5">
    <location>
        <begin position="791"/>
        <end position="801"/>
    </location>
</feature>
<evidence type="ECO:0000256" key="2">
    <source>
        <dbReference type="ARBA" id="ARBA00022771"/>
    </source>
</evidence>
<dbReference type="InterPro" id="IPR007527">
    <property type="entry name" value="Znf_SWIM"/>
</dbReference>
<evidence type="ECO:0000259" key="6">
    <source>
        <dbReference type="PROSITE" id="PS50966"/>
    </source>
</evidence>
<gene>
    <name evidence="7" type="ORF">BUALT_Bualt03G0222600</name>
</gene>
<feature type="region of interest" description="Disordered" evidence="5">
    <location>
        <begin position="631"/>
        <end position="715"/>
    </location>
</feature>
<proteinExistence type="predicted"/>
<dbReference type="InterPro" id="IPR006564">
    <property type="entry name" value="Znf_PMZ"/>
</dbReference>
<organism evidence="7 8">
    <name type="scientific">Buddleja alternifolia</name>
    <dbReference type="NCBI Taxonomy" id="168488"/>
    <lineage>
        <taxon>Eukaryota</taxon>
        <taxon>Viridiplantae</taxon>
        <taxon>Streptophyta</taxon>
        <taxon>Embryophyta</taxon>
        <taxon>Tracheophyta</taxon>
        <taxon>Spermatophyta</taxon>
        <taxon>Magnoliopsida</taxon>
        <taxon>eudicotyledons</taxon>
        <taxon>Gunneridae</taxon>
        <taxon>Pentapetalae</taxon>
        <taxon>asterids</taxon>
        <taxon>lamiids</taxon>
        <taxon>Lamiales</taxon>
        <taxon>Scrophulariaceae</taxon>
        <taxon>Buddlejeae</taxon>
        <taxon>Buddleja</taxon>
    </lineage>
</organism>
<feature type="compositionally biased region" description="Polar residues" evidence="5">
    <location>
        <begin position="731"/>
        <end position="790"/>
    </location>
</feature>
<keyword evidence="3" id="KW-0862">Zinc</keyword>
<evidence type="ECO:0000256" key="1">
    <source>
        <dbReference type="ARBA" id="ARBA00022723"/>
    </source>
</evidence>
<feature type="region of interest" description="Disordered" evidence="5">
    <location>
        <begin position="246"/>
        <end position="295"/>
    </location>
</feature>
<dbReference type="Pfam" id="PF26130">
    <property type="entry name" value="PB1-like"/>
    <property type="match status" value="1"/>
</dbReference>
<protein>
    <recommendedName>
        <fullName evidence="6">SWIM-type domain-containing protein</fullName>
    </recommendedName>
</protein>
<feature type="compositionally biased region" description="Polar residues" evidence="5">
    <location>
        <begin position="807"/>
        <end position="816"/>
    </location>
</feature>
<dbReference type="Pfam" id="PF04434">
    <property type="entry name" value="SWIM"/>
    <property type="match status" value="1"/>
</dbReference>
<sequence length="895" mass="99915">MHVYSVKIMVLPDYADFYVWSGGSIEWFPTVRYFGGSKMLFPDVDKERFYYSDLVDMYSKGGGKCSTVNMYYCLPGHSLDNGIRILHGDKGVIDLIRAYKGMNVVHIYVEDVSSPLLVVDTKDNQYDGDDENLFNTDNLGVENNENLNTDENLENMNTDENIDTDENFESMNIDENLNTNENLRDENMNINDNLNFDDELNNDPVENLNHSQNFNTEFEDGDSGGVHCGVSEGVLDGVGESVDVGVNEGVDAGGNEGVNAGGNEGVQEGQSEGVEEDPTYEYNENESESDSGSVSDCGFMKILRYSDVDNEDELESLRGSDDDSEVHQVWNDQMERRGANLFVEFKFITRNKYKEVLKDWVVKKGWDIRFLKCERGRVTAVCKHGCDWRIHASPIMSGTTFQIKSIKGHHTCIHRTDNKQADYKYIGKRIQHFISDNLNESLESLKKIRRDVQIEYNLHKVYKAKRDIGSQKERGWAFISDRQKGLVEAVGKLAPRGEHRFCLRHMYNNFMGRFKGEELKRHCSCGMFQLVGYPCCHALVCIAQMRLEVEDYVDPYLKKDTYLRVYRHMINPVPGMNEYEESTLGVVDPPNVVPRAGRPRKVRRRDGNDIRGQTNVSRKGLTHTCTICGEQGHNKAGHNKHTSQTEVPPEAATEDVPPSSQHTSATYATEDSQVPPPSLSEASHSVSHSRRKAGSQMPSQPAQPRTRQPAWRPTGTSTLTQFQQQEHNLLQEGQDTTSSHNRGATQTTQDASAGGQSSPHLSTVEVPTQSSQGPTQNSSSGQPIPTQVEHSQIPPQVPRQSPRSRKQANPASLSSRKLQKMKHVLNPTPNPAFKKPSTASSILRIVSASYRTIGTSATSSSSMPTTTSSSMPRGTFASSKPTPENSKAAGPSPKM</sequence>
<dbReference type="GO" id="GO:0008270">
    <property type="term" value="F:zinc ion binding"/>
    <property type="evidence" value="ECO:0007669"/>
    <property type="project" value="UniProtKB-KW"/>
</dbReference>
<dbReference type="PANTHER" id="PTHR31973:SF187">
    <property type="entry name" value="MUTATOR TRANSPOSASE MUDRA PROTEIN"/>
    <property type="match status" value="1"/>
</dbReference>
<accession>A0AAV6Y6M4</accession>
<dbReference type="Proteomes" id="UP000826271">
    <property type="component" value="Unassembled WGS sequence"/>
</dbReference>
<name>A0AAV6Y6M4_9LAMI</name>
<feature type="region of interest" description="Disordered" evidence="5">
    <location>
        <begin position="590"/>
        <end position="618"/>
    </location>
</feature>
<keyword evidence="1" id="KW-0479">Metal-binding</keyword>
<feature type="region of interest" description="Disordered" evidence="5">
    <location>
        <begin position="851"/>
        <end position="895"/>
    </location>
</feature>
<feature type="compositionally biased region" description="Polar residues" evidence="5">
    <location>
        <begin position="696"/>
        <end position="706"/>
    </location>
</feature>
<evidence type="ECO:0000256" key="5">
    <source>
        <dbReference type="SAM" id="MobiDB-lite"/>
    </source>
</evidence>
<evidence type="ECO:0000256" key="3">
    <source>
        <dbReference type="ARBA" id="ARBA00022833"/>
    </source>
</evidence>
<evidence type="ECO:0000313" key="7">
    <source>
        <dbReference type="EMBL" id="KAG8387143.1"/>
    </source>
</evidence>
<dbReference type="AlphaFoldDB" id="A0AAV6Y6M4"/>
<feature type="compositionally biased region" description="Low complexity" evidence="5">
    <location>
        <begin position="855"/>
        <end position="872"/>
    </location>
</feature>
<evidence type="ECO:0000256" key="4">
    <source>
        <dbReference type="PROSITE-ProRule" id="PRU00325"/>
    </source>
</evidence>
<keyword evidence="8" id="KW-1185">Reference proteome</keyword>
<feature type="compositionally biased region" description="Polar residues" evidence="5">
    <location>
        <begin position="658"/>
        <end position="672"/>
    </location>
</feature>